<proteinExistence type="predicted"/>
<reference evidence="1" key="1">
    <citation type="submission" date="2023-10" db="EMBL/GenBank/DDBJ databases">
        <authorList>
            <person name="Domelevo Entfellner J.-B."/>
        </authorList>
    </citation>
    <scope>NUCLEOTIDE SEQUENCE</scope>
</reference>
<sequence>PITTFTHVVDHQIANIPLFFYLNLNRHASSLWSPPLTLPTIAAGSHKPDDHCELTLASMVSSSSHRAHPTSIHFSFTKPPTDVW</sequence>
<feature type="non-terminal residue" evidence="1">
    <location>
        <position position="84"/>
    </location>
</feature>
<gene>
    <name evidence="1" type="ORF">AYBTSS11_LOCUS1529</name>
</gene>
<dbReference type="Gramene" id="rna-AYBTSS11_LOCUS1529">
    <property type="protein sequence ID" value="CAJ1836018.1"/>
    <property type="gene ID" value="gene-AYBTSS11_LOCUS1529"/>
</dbReference>
<accession>A0AA86RWX6</accession>
<feature type="non-terminal residue" evidence="1">
    <location>
        <position position="1"/>
    </location>
</feature>
<keyword evidence="2" id="KW-1185">Reference proteome</keyword>
<dbReference type="EMBL" id="OY731398">
    <property type="protein sequence ID" value="CAJ1836018.1"/>
    <property type="molecule type" value="Genomic_DNA"/>
</dbReference>
<protein>
    <submittedName>
        <fullName evidence="1">Uncharacterized protein</fullName>
    </submittedName>
</protein>
<organism evidence="1 2">
    <name type="scientific">Sphenostylis stenocarpa</name>
    <dbReference type="NCBI Taxonomy" id="92480"/>
    <lineage>
        <taxon>Eukaryota</taxon>
        <taxon>Viridiplantae</taxon>
        <taxon>Streptophyta</taxon>
        <taxon>Embryophyta</taxon>
        <taxon>Tracheophyta</taxon>
        <taxon>Spermatophyta</taxon>
        <taxon>Magnoliopsida</taxon>
        <taxon>eudicotyledons</taxon>
        <taxon>Gunneridae</taxon>
        <taxon>Pentapetalae</taxon>
        <taxon>rosids</taxon>
        <taxon>fabids</taxon>
        <taxon>Fabales</taxon>
        <taxon>Fabaceae</taxon>
        <taxon>Papilionoideae</taxon>
        <taxon>50 kb inversion clade</taxon>
        <taxon>NPAAA clade</taxon>
        <taxon>indigoferoid/millettioid clade</taxon>
        <taxon>Phaseoleae</taxon>
        <taxon>Sphenostylis</taxon>
    </lineage>
</organism>
<dbReference type="Proteomes" id="UP001189624">
    <property type="component" value="Chromosome 1"/>
</dbReference>
<evidence type="ECO:0000313" key="2">
    <source>
        <dbReference type="Proteomes" id="UP001189624"/>
    </source>
</evidence>
<dbReference type="AlphaFoldDB" id="A0AA86RWX6"/>
<name>A0AA86RWX6_9FABA</name>
<evidence type="ECO:0000313" key="1">
    <source>
        <dbReference type="EMBL" id="CAJ1836018.1"/>
    </source>
</evidence>